<evidence type="ECO:0000259" key="2">
    <source>
        <dbReference type="Pfam" id="PF01425"/>
    </source>
</evidence>
<dbReference type="AlphaFoldDB" id="E1IDZ8"/>
<proteinExistence type="inferred from homology"/>
<protein>
    <submittedName>
        <fullName evidence="3">Hydrolase</fullName>
    </submittedName>
</protein>
<accession>E1IDZ8</accession>
<dbReference type="PANTHER" id="PTHR11895">
    <property type="entry name" value="TRANSAMIDASE"/>
    <property type="match status" value="1"/>
</dbReference>
<evidence type="ECO:0000313" key="4">
    <source>
        <dbReference type="Proteomes" id="UP000054010"/>
    </source>
</evidence>
<evidence type="ECO:0000313" key="3">
    <source>
        <dbReference type="EMBL" id="EFO80609.1"/>
    </source>
</evidence>
<comment type="caution">
    <text evidence="3">The sequence shown here is derived from an EMBL/GenBank/DDBJ whole genome shotgun (WGS) entry which is preliminary data.</text>
</comment>
<reference evidence="3 4" key="1">
    <citation type="journal article" date="2011" name="J. Bacteriol.">
        <title>Draft genome sequence of the anoxygenic filamentous phototrophic bacterium Oscillochloris trichoides subsp. DG-6.</title>
        <authorList>
            <person name="Kuznetsov B.B."/>
            <person name="Ivanovsky R.N."/>
            <person name="Keppen O.I."/>
            <person name="Sukhacheva M.V."/>
            <person name="Bumazhkin B.K."/>
            <person name="Patutina E.O."/>
            <person name="Beletsky A.V."/>
            <person name="Mardanov A.V."/>
            <person name="Baslerov R.V."/>
            <person name="Panteleeva A.N."/>
            <person name="Kolganova T.V."/>
            <person name="Ravin N.V."/>
            <person name="Skryabin K.G."/>
        </authorList>
    </citation>
    <scope>NUCLEOTIDE SEQUENCE [LARGE SCALE GENOMIC DNA]</scope>
    <source>
        <strain evidence="3 4">DG-6</strain>
    </source>
</reference>
<dbReference type="OrthoDB" id="9811471at2"/>
<sequence length="496" mass="53592">MAPFSDYPNYDALGLADLVRTRQVTPLELVEAAICQITEHNPALNAVIFALFDQARATAQAPLPDGPFAGVPMLLKDFWATCAGVPTSDGNAMLRHFPRPRDSEMVRRWKASGAIILGKTNVPEFALQPTTEPAAFGPTRNPWDLRRSPAGSSGGSAAAVASRMVPIASATDGGGSIRMPAACCGLFGLKVSRGRTPSGPDQGEMWSGLGVEHVITRTVRDSAAMLDATAGMDVGAPYAAPEPQRPFLEEVTCEPGRLRIAFTDHPFFGHAVHPECRAGVRATARLLESLGHEVVEDAPRIDGAACAKAMLILVAAEVRAALVEAALLAGRRPNPEDFETATYAMGLLGKSYSLQAYMGAWRRIRQTTREVGQFFTYYDALLTPTLAQPPLLLGHFDLTPPQALLLRVANRMGAGWLLRSLAVPHQIAKQLYDYMPYTPLFNLTGQPAMSVPLIWSGDGLPIGMQFAARYGDEATLFRLAGQLERARPWAQRRPLL</sequence>
<dbReference type="InterPro" id="IPR036928">
    <property type="entry name" value="AS_sf"/>
</dbReference>
<keyword evidence="3" id="KW-0378">Hydrolase</keyword>
<name>E1IDZ8_9CHLR</name>
<dbReference type="PANTHER" id="PTHR11895:SF7">
    <property type="entry name" value="GLUTAMYL-TRNA(GLN) AMIDOTRANSFERASE SUBUNIT A, MITOCHONDRIAL"/>
    <property type="match status" value="1"/>
</dbReference>
<dbReference type="EMBL" id="ADVR01000048">
    <property type="protein sequence ID" value="EFO80609.1"/>
    <property type="molecule type" value="Genomic_DNA"/>
</dbReference>
<dbReference type="InterPro" id="IPR023631">
    <property type="entry name" value="Amidase_dom"/>
</dbReference>
<dbReference type="STRING" id="765420.OSCT_1549"/>
<dbReference type="InterPro" id="IPR000120">
    <property type="entry name" value="Amidase"/>
</dbReference>
<dbReference type="eggNOG" id="COG0154">
    <property type="taxonomic scope" value="Bacteria"/>
</dbReference>
<comment type="similarity">
    <text evidence="1">Belongs to the amidase family.</text>
</comment>
<gene>
    <name evidence="3" type="ORF">OSCT_1549</name>
</gene>
<feature type="domain" description="Amidase" evidence="2">
    <location>
        <begin position="28"/>
        <end position="476"/>
    </location>
</feature>
<dbReference type="GO" id="GO:0016787">
    <property type="term" value="F:hydrolase activity"/>
    <property type="evidence" value="ECO:0007669"/>
    <property type="project" value="UniProtKB-KW"/>
</dbReference>
<dbReference type="Gene3D" id="3.90.1300.10">
    <property type="entry name" value="Amidase signature (AS) domain"/>
    <property type="match status" value="1"/>
</dbReference>
<dbReference type="SUPFAM" id="SSF75304">
    <property type="entry name" value="Amidase signature (AS) enzymes"/>
    <property type="match status" value="1"/>
</dbReference>
<organism evidence="3 4">
    <name type="scientific">Oscillochloris trichoides DG-6</name>
    <dbReference type="NCBI Taxonomy" id="765420"/>
    <lineage>
        <taxon>Bacteria</taxon>
        <taxon>Bacillati</taxon>
        <taxon>Chloroflexota</taxon>
        <taxon>Chloroflexia</taxon>
        <taxon>Chloroflexales</taxon>
        <taxon>Chloroflexineae</taxon>
        <taxon>Oscillochloridaceae</taxon>
        <taxon>Oscillochloris</taxon>
    </lineage>
</organism>
<dbReference type="HOGENOM" id="CLU_009600_0_4_0"/>
<evidence type="ECO:0000256" key="1">
    <source>
        <dbReference type="ARBA" id="ARBA00009199"/>
    </source>
</evidence>
<dbReference type="Pfam" id="PF01425">
    <property type="entry name" value="Amidase"/>
    <property type="match status" value="1"/>
</dbReference>
<dbReference type="Proteomes" id="UP000054010">
    <property type="component" value="Unassembled WGS sequence"/>
</dbReference>
<keyword evidence="4" id="KW-1185">Reference proteome</keyword>